<feature type="compositionally biased region" description="Basic and acidic residues" evidence="3">
    <location>
        <begin position="1392"/>
        <end position="1404"/>
    </location>
</feature>
<dbReference type="Gene3D" id="6.10.140.1020">
    <property type="match status" value="1"/>
</dbReference>
<dbReference type="InterPro" id="IPR000719">
    <property type="entry name" value="Prot_kinase_dom"/>
</dbReference>
<protein>
    <recommendedName>
        <fullName evidence="4">Protein kinase domain-containing protein</fullName>
    </recommendedName>
</protein>
<comment type="caution">
    <text evidence="5">The sequence shown here is derived from an EMBL/GenBank/DDBJ whole genome shotgun (WGS) entry which is preliminary data.</text>
</comment>
<dbReference type="GO" id="GO:0005524">
    <property type="term" value="F:ATP binding"/>
    <property type="evidence" value="ECO:0007669"/>
    <property type="project" value="InterPro"/>
</dbReference>
<feature type="region of interest" description="Disordered" evidence="3">
    <location>
        <begin position="1141"/>
        <end position="1169"/>
    </location>
</feature>
<dbReference type="SUPFAM" id="SSF81901">
    <property type="entry name" value="HCP-like"/>
    <property type="match status" value="3"/>
</dbReference>
<dbReference type="GO" id="GO:0005789">
    <property type="term" value="C:endoplasmic reticulum membrane"/>
    <property type="evidence" value="ECO:0007669"/>
    <property type="project" value="TreeGrafter"/>
</dbReference>
<dbReference type="GO" id="GO:0004672">
    <property type="term" value="F:protein kinase activity"/>
    <property type="evidence" value="ECO:0007669"/>
    <property type="project" value="InterPro"/>
</dbReference>
<feature type="compositionally biased region" description="Low complexity" evidence="3">
    <location>
        <begin position="1143"/>
        <end position="1162"/>
    </location>
</feature>
<dbReference type="PROSITE" id="PS50011">
    <property type="entry name" value="PROTEIN_KINASE_DOM"/>
    <property type="match status" value="1"/>
</dbReference>
<feature type="region of interest" description="Disordered" evidence="3">
    <location>
        <begin position="1258"/>
        <end position="1278"/>
    </location>
</feature>
<dbReference type="InterPro" id="IPR006597">
    <property type="entry name" value="Sel1-like"/>
</dbReference>
<dbReference type="PANTHER" id="PTHR11102:SF147">
    <property type="entry name" value="SEL1L ADAPTOR SUBUNIT OF ERAD E3 UBIQUITIN LIGASE"/>
    <property type="match status" value="1"/>
</dbReference>
<feature type="compositionally biased region" description="Acidic residues" evidence="3">
    <location>
        <begin position="1413"/>
        <end position="1430"/>
    </location>
</feature>
<feature type="domain" description="Protein kinase" evidence="4">
    <location>
        <begin position="24"/>
        <end position="328"/>
    </location>
</feature>
<sequence length="1458" mass="164245">MPPPLRVLTRGSMLVGKRGQRYVLLDPLVQRKGKQCNVWSATKHDDPMHQFVLKKPEDEDGPGWPDFTREMEMQKLLYKSGYIRRMVDVIPPPSDTEPPIMVLEAFEKSLWTARLRRPFSLGEIRSVMRSIAIGLSTIHHNNIVYTDLKMENILINGFDNETPGSGEHLVTKIADLGMMQPPSQGPISAITYRSPEVYFKKPWTTATDIWSWGIVYLHLLQAYINFEEPGIFDSLKVEGTLIDKENTIRAAMAQEFDLHTIEYYNSDLDTRQLLPKRDKTRTELDHWVIKLINKDIPEKDIETVHVALNPVPELRPSALELLDSFAFTLLNNHLTTAQQLGVRVVAGVLQAITAGARNLREDLTNRESNPTDLPLPGSLDVENPVARAGGNNAREYSIDQPVVETALNILRKIKVPTKKYERPSGIFGHASYYGRELFYLLFMNAPSSDQLSSSRFTKKNGKLVEAVRLLEGAARKNNSDATFLLAEMNFYGNYTHPRDFSKAFRYYDALATLTGNSTAQYMLGFMYATGIGGVVERDQGKALLYHTFAARGGNTRSQMTLAYRRYIGIGAAPDCDQAVYWYKKVADKAIAWYRSGPPGGINWRREAFRWADEEGGVYGEGASVSSAGYNAMRDVHSSADASLDDVLEYLDLMAKKGDTKATFGLGKLYYEGSRQLERSYKKAMMYFVVVARKYWTKDGSINPSHPPGIDKIAAQSAAHIGLMFLRGEGTEQNFQKAKVWFTRGRANGDAMCQHYLGLMYLHGYGVEQDVMKAASYFKAAAEQDNYYSKTRLGALFLDQGDVVTASIYFEAAARHGGMEALYYLAGIADRGLGGQRHCGVATAYYKIVSEKAEGIHSAFAEANDAYEIGDKELAMIISTMAAEQGYESAQANVAYLLDEKRSVLSLDPILPWIRGGRSSLLRNAALGFIYWARSAKQANIDSMVKLGDYYFEGYGTKKDVSRALTCYHSAAEGHSAQAFWNLGWMYENGLHVEQDFPMAKRYYDLALETNQEAYFPVTLSLLRLRARNFWNKVIRGKANTINAEPDVNTPRTFKEWISHFINYNEEEEAYQRALRQQAAADPDAILDEAGHAHAQDQDLNYYDEDALDFDDGILESLIIIGLVATLVLLLHFRQQRAARRAQEANNANNQQQNQGADGAGNAAEDRGFFPRPDDPNFAAWVAGGLGRLYAESDTMEFKLTLPKKRGLGDGSHTLKKPFKSPLRKGPDAGPVEFSQSLSTDSSNQRLFINSTIKWKSSPAAQTPLAGQTPFQDAHTSSSTTPKARISFLQREMSSLQLRLARQREELDILDQAINILEKGKLGELEILKQKWRTVSRDAAEDLFVSAKDKVNRMGGVRVYNERIRKRKVRQQEWGGWDDNQDENDDDEELGSDIEREKERRKAELEEMISFQEKDEDELEDEEESENDDETFTIDMMLKGLNVDLKVIGFDKAGQRWID</sequence>
<dbReference type="VEuPathDB" id="FungiDB:TERG_06752"/>
<gene>
    <name evidence="5" type="ORF">A7C99_0600</name>
</gene>
<dbReference type="VEuPathDB" id="FungiDB:TERG_07114"/>
<proteinExistence type="inferred from homology"/>
<feature type="compositionally biased region" description="Acidic residues" evidence="3">
    <location>
        <begin position="1378"/>
        <end position="1391"/>
    </location>
</feature>
<dbReference type="VEuPathDB" id="FungiDB:TERG_12515"/>
<dbReference type="Gene3D" id="1.25.40.10">
    <property type="entry name" value="Tetratricopeptide repeat domain"/>
    <property type="match status" value="3"/>
</dbReference>
<accession>A0A178F743</accession>
<evidence type="ECO:0000256" key="1">
    <source>
        <dbReference type="ARBA" id="ARBA00038101"/>
    </source>
</evidence>
<feature type="region of interest" description="Disordered" evidence="3">
    <location>
        <begin position="1206"/>
        <end position="1236"/>
    </location>
</feature>
<dbReference type="PROSITE" id="PS00108">
    <property type="entry name" value="PROTEIN_KINASE_ST"/>
    <property type="match status" value="1"/>
</dbReference>
<organism evidence="5 6">
    <name type="scientific">Trichophyton rubrum</name>
    <name type="common">Athlete's foot fungus</name>
    <name type="synonym">Epidermophyton rubrum</name>
    <dbReference type="NCBI Taxonomy" id="5551"/>
    <lineage>
        <taxon>Eukaryota</taxon>
        <taxon>Fungi</taxon>
        <taxon>Dikarya</taxon>
        <taxon>Ascomycota</taxon>
        <taxon>Pezizomycotina</taxon>
        <taxon>Eurotiomycetes</taxon>
        <taxon>Eurotiomycetidae</taxon>
        <taxon>Onygenales</taxon>
        <taxon>Arthrodermataceae</taxon>
        <taxon>Trichophyton</taxon>
    </lineage>
</organism>
<evidence type="ECO:0000313" key="6">
    <source>
        <dbReference type="Proteomes" id="UP000243015"/>
    </source>
</evidence>
<keyword evidence="2" id="KW-0175">Coiled coil</keyword>
<name>A0A178F743_TRIRU</name>
<dbReference type="VEuPathDB" id="FungiDB:TERG_07115"/>
<dbReference type="EMBL" id="LHPM01000008">
    <property type="protein sequence ID" value="OAL68201.1"/>
    <property type="molecule type" value="Genomic_DNA"/>
</dbReference>
<dbReference type="Pfam" id="PF00069">
    <property type="entry name" value="Pkinase"/>
    <property type="match status" value="1"/>
</dbReference>
<dbReference type="InterPro" id="IPR050767">
    <property type="entry name" value="Sel1_AlgK"/>
</dbReference>
<reference evidence="5 6" key="1">
    <citation type="submission" date="2016-05" db="EMBL/GenBank/DDBJ databases">
        <title>Genome sequencing of Trichophyton rubrum CMCC(F)T1i isolated from hair.</title>
        <authorList>
            <person name="Zhan P."/>
            <person name="Tao Y."/>
            <person name="Liu W."/>
        </authorList>
    </citation>
    <scope>NUCLEOTIDE SEQUENCE [LARGE SCALE GENOMIC DNA]</scope>
    <source>
        <strain evidence="6">CMCC(F)T1i</strain>
    </source>
</reference>
<dbReference type="Gene3D" id="1.10.510.10">
    <property type="entry name" value="Transferase(Phosphotransferase) domain 1"/>
    <property type="match status" value="1"/>
</dbReference>
<feature type="coiled-coil region" evidence="2">
    <location>
        <begin position="1285"/>
        <end position="1319"/>
    </location>
</feature>
<dbReference type="PANTHER" id="PTHR11102">
    <property type="entry name" value="SEL-1-LIKE PROTEIN"/>
    <property type="match status" value="1"/>
</dbReference>
<dbReference type="SMART" id="SM00671">
    <property type="entry name" value="SEL1"/>
    <property type="match status" value="10"/>
</dbReference>
<dbReference type="SMART" id="SM00220">
    <property type="entry name" value="S_TKc"/>
    <property type="match status" value="1"/>
</dbReference>
<feature type="compositionally biased region" description="Basic residues" evidence="3">
    <location>
        <begin position="1213"/>
        <end position="1222"/>
    </location>
</feature>
<dbReference type="InterPro" id="IPR011990">
    <property type="entry name" value="TPR-like_helical_dom_sf"/>
</dbReference>
<feature type="region of interest" description="Disordered" evidence="3">
    <location>
        <begin position="1370"/>
        <end position="1430"/>
    </location>
</feature>
<dbReference type="GO" id="GO:0036503">
    <property type="term" value="P:ERAD pathway"/>
    <property type="evidence" value="ECO:0007669"/>
    <property type="project" value="TreeGrafter"/>
</dbReference>
<dbReference type="SUPFAM" id="SSF56112">
    <property type="entry name" value="Protein kinase-like (PK-like)"/>
    <property type="match status" value="1"/>
</dbReference>
<evidence type="ECO:0000313" key="5">
    <source>
        <dbReference type="EMBL" id="OAL68201.1"/>
    </source>
</evidence>
<evidence type="ECO:0000256" key="3">
    <source>
        <dbReference type="SAM" id="MobiDB-lite"/>
    </source>
</evidence>
<evidence type="ECO:0000259" key="4">
    <source>
        <dbReference type="PROSITE" id="PS50011"/>
    </source>
</evidence>
<evidence type="ECO:0000256" key="2">
    <source>
        <dbReference type="SAM" id="Coils"/>
    </source>
</evidence>
<dbReference type="InterPro" id="IPR011009">
    <property type="entry name" value="Kinase-like_dom_sf"/>
</dbReference>
<dbReference type="Pfam" id="PF08238">
    <property type="entry name" value="Sel1"/>
    <property type="match status" value="8"/>
</dbReference>
<dbReference type="Proteomes" id="UP000243015">
    <property type="component" value="Unassembled WGS sequence"/>
</dbReference>
<comment type="similarity">
    <text evidence="1">Belongs to the sel-1 family.</text>
</comment>
<dbReference type="InterPro" id="IPR008271">
    <property type="entry name" value="Ser/Thr_kinase_AS"/>
</dbReference>